<reference evidence="1 2" key="1">
    <citation type="submission" date="2017-02" db="EMBL/GenBank/DDBJ databases">
        <authorList>
            <person name="Peterson S.W."/>
        </authorList>
    </citation>
    <scope>NUCLEOTIDE SEQUENCE [LARGE SCALE GENOMIC DNA]</scope>
    <source>
        <strain evidence="1 2">ATCC 43324</strain>
    </source>
</reference>
<dbReference type="AlphaFoldDB" id="A0A1T4LDA1"/>
<dbReference type="EMBL" id="FUXK01000003">
    <property type="protein sequence ID" value="SJZ52772.1"/>
    <property type="molecule type" value="Genomic_DNA"/>
</dbReference>
<organism evidence="1 2">
    <name type="scientific">Segatella oulorum</name>
    <dbReference type="NCBI Taxonomy" id="28136"/>
    <lineage>
        <taxon>Bacteria</taxon>
        <taxon>Pseudomonadati</taxon>
        <taxon>Bacteroidota</taxon>
        <taxon>Bacteroidia</taxon>
        <taxon>Bacteroidales</taxon>
        <taxon>Prevotellaceae</taxon>
        <taxon>Segatella</taxon>
    </lineage>
</organism>
<proteinExistence type="predicted"/>
<dbReference type="Pfam" id="PF11306">
    <property type="entry name" value="DUF3108"/>
    <property type="match status" value="1"/>
</dbReference>
<evidence type="ECO:0000313" key="1">
    <source>
        <dbReference type="EMBL" id="SJZ52772.1"/>
    </source>
</evidence>
<gene>
    <name evidence="1" type="ORF">SAMN02745202_00394</name>
</gene>
<accession>A0A1T4LDA1</accession>
<name>A0A1T4LDA1_9BACT</name>
<protein>
    <recommendedName>
        <fullName evidence="3">DUF3108 domain-containing protein</fullName>
    </recommendedName>
</protein>
<evidence type="ECO:0000313" key="2">
    <source>
        <dbReference type="Proteomes" id="UP000190065"/>
    </source>
</evidence>
<dbReference type="STRING" id="28136.SAMN02745202_00394"/>
<dbReference type="Proteomes" id="UP000190065">
    <property type="component" value="Unassembled WGS sequence"/>
</dbReference>
<evidence type="ECO:0008006" key="3">
    <source>
        <dbReference type="Google" id="ProtNLM"/>
    </source>
</evidence>
<sequence>MTTQKGKNKSPRKPRYAAWLLGVGLGLMTITLSSFMLHAAAPSATHDAGDSPCKFRNTAFKSGEFLSYNLYYNWKFVWVKAGTASMSIVQSRYKGKDAYRASLITRGSNRVDNVFVLRDTLLCYNSLDLEPLYFRKGAREGKRYTVDEVFYTYGSGKCNVQQHMLHNDGTNSWTKHSYDDCVYDMLSIFLRARSFNPANWKAGYVVNFPIVDGDDRKPAQLRFEGKTTVTGDNDVKYNCLRLSYLELQDGKYKRIVDFYVTDDANHVPVRLDLFLRFGSAKAFLVGVKGLRN</sequence>
<dbReference type="eggNOG" id="COG3170">
    <property type="taxonomic scope" value="Bacteria"/>
</dbReference>
<dbReference type="InterPro" id="IPR021457">
    <property type="entry name" value="DUF3108"/>
</dbReference>